<dbReference type="Gene3D" id="2.40.110.10">
    <property type="entry name" value="Butyryl-CoA Dehydrogenase, subunit A, domain 2"/>
    <property type="match status" value="1"/>
</dbReference>
<dbReference type="RefSeq" id="WP_263248015.1">
    <property type="nucleotide sequence ID" value="NZ_BAABLT010000005.1"/>
</dbReference>
<sequence length="382" mass="41559">MSHDVVESVRELVPAVRERAERTEADRRVSDEVVAALLERGLFGMALPKRYGGTEAHPVDFFTAVRALAAACPSTGWVASLLGAARWHLAMLPPQAQDEVWDGTPDALVSASYAPSGRLVPVEGGYRLSGEWKSVPGVDHSTWCMLGCLVLGQAEEPVDYRSVLVPRSDYRVAEAWNVVGLHGAGSRDVTVRGAFVPAHRVYDSTRRDRSADGTSMRLMPLGPLHCVAVTMPVVGAAEGAYAYHLDRMRRRNELSRGGRSEDGAAHVAVARGEAELDAAVLQVERDLRELVDHAERGVPVPKELRLRARRDQVRATERSVEALDLLFKVAGGHSVRMDAPIQRAWRDAHTAAAHVANSAELPLSLYGCWAHGLDADDTLLLV</sequence>
<dbReference type="InterPro" id="IPR013786">
    <property type="entry name" value="AcylCoA_DH/ox_N"/>
</dbReference>
<dbReference type="Gene3D" id="1.20.140.10">
    <property type="entry name" value="Butyryl-CoA Dehydrogenase, subunit A, domain 3"/>
    <property type="match status" value="1"/>
</dbReference>
<dbReference type="InterPro" id="IPR036250">
    <property type="entry name" value="AcylCo_DH-like_C"/>
</dbReference>
<dbReference type="Pfam" id="PF02771">
    <property type="entry name" value="Acyl-CoA_dh_N"/>
    <property type="match status" value="1"/>
</dbReference>
<dbReference type="Pfam" id="PF08028">
    <property type="entry name" value="Acyl-CoA_dh_2"/>
    <property type="match status" value="1"/>
</dbReference>
<dbReference type="PANTHER" id="PTHR48083:SF19">
    <property type="entry name" value="FLAVIN-DEPENDENT MONOOXYGENASE, OXYGENASE SUBUNIT HSAA"/>
    <property type="match status" value="1"/>
</dbReference>
<dbReference type="PIRSF" id="PIRSF016578">
    <property type="entry name" value="HsaA"/>
    <property type="match status" value="1"/>
</dbReference>
<dbReference type="EMBL" id="JBHTIW010000007">
    <property type="protein sequence ID" value="MFD0920445.1"/>
    <property type="molecule type" value="Genomic_DNA"/>
</dbReference>
<feature type="domain" description="Acyl-CoA dehydrogenase C-terminal" evidence="4">
    <location>
        <begin position="230"/>
        <end position="358"/>
    </location>
</feature>
<accession>A0ABW3FT81</accession>
<keyword evidence="6" id="KW-1185">Reference proteome</keyword>
<name>A0ABW3FT81_9PSEU</name>
<dbReference type="SUPFAM" id="SSF56645">
    <property type="entry name" value="Acyl-CoA dehydrogenase NM domain-like"/>
    <property type="match status" value="1"/>
</dbReference>
<dbReference type="SUPFAM" id="SSF47203">
    <property type="entry name" value="Acyl-CoA dehydrogenase C-terminal domain-like"/>
    <property type="match status" value="1"/>
</dbReference>
<evidence type="ECO:0000313" key="5">
    <source>
        <dbReference type="EMBL" id="MFD0920445.1"/>
    </source>
</evidence>
<evidence type="ECO:0000256" key="1">
    <source>
        <dbReference type="ARBA" id="ARBA00023002"/>
    </source>
</evidence>
<organism evidence="5 6">
    <name type="scientific">Saccharopolyspora rosea</name>
    <dbReference type="NCBI Taxonomy" id="524884"/>
    <lineage>
        <taxon>Bacteria</taxon>
        <taxon>Bacillati</taxon>
        <taxon>Actinomycetota</taxon>
        <taxon>Actinomycetes</taxon>
        <taxon>Pseudonocardiales</taxon>
        <taxon>Pseudonocardiaceae</taxon>
        <taxon>Saccharopolyspora</taxon>
    </lineage>
</organism>
<dbReference type="InterPro" id="IPR009100">
    <property type="entry name" value="AcylCoA_DH/oxidase_NM_dom_sf"/>
</dbReference>
<evidence type="ECO:0000259" key="4">
    <source>
        <dbReference type="Pfam" id="PF08028"/>
    </source>
</evidence>
<dbReference type="InterPro" id="IPR013107">
    <property type="entry name" value="Acyl-CoA_DH_C"/>
</dbReference>
<dbReference type="InterPro" id="IPR037069">
    <property type="entry name" value="AcylCoA_DH/ox_N_sf"/>
</dbReference>
<dbReference type="InterPro" id="IPR050741">
    <property type="entry name" value="Acyl-CoA_dehydrogenase"/>
</dbReference>
<evidence type="ECO:0000259" key="3">
    <source>
        <dbReference type="Pfam" id="PF02771"/>
    </source>
</evidence>
<keyword evidence="1" id="KW-0560">Oxidoreductase</keyword>
<evidence type="ECO:0000256" key="2">
    <source>
        <dbReference type="ARBA" id="ARBA00049661"/>
    </source>
</evidence>
<dbReference type="Gene3D" id="1.10.540.10">
    <property type="entry name" value="Acyl-CoA dehydrogenase/oxidase, N-terminal domain"/>
    <property type="match status" value="1"/>
</dbReference>
<reference evidence="6" key="1">
    <citation type="journal article" date="2019" name="Int. J. Syst. Evol. Microbiol.">
        <title>The Global Catalogue of Microorganisms (GCM) 10K type strain sequencing project: providing services to taxonomists for standard genome sequencing and annotation.</title>
        <authorList>
            <consortium name="The Broad Institute Genomics Platform"/>
            <consortium name="The Broad Institute Genome Sequencing Center for Infectious Disease"/>
            <person name="Wu L."/>
            <person name="Ma J."/>
        </authorList>
    </citation>
    <scope>NUCLEOTIDE SEQUENCE [LARGE SCALE GENOMIC DNA]</scope>
    <source>
        <strain evidence="6">CCUG 56401</strain>
    </source>
</reference>
<dbReference type="PANTHER" id="PTHR48083">
    <property type="entry name" value="MEDIUM-CHAIN SPECIFIC ACYL-COA DEHYDROGENASE, MITOCHONDRIAL-RELATED"/>
    <property type="match status" value="1"/>
</dbReference>
<proteinExistence type="inferred from homology"/>
<dbReference type="Proteomes" id="UP001597018">
    <property type="component" value="Unassembled WGS sequence"/>
</dbReference>
<protein>
    <submittedName>
        <fullName evidence="5">Acyl-CoA dehydrogenase family protein</fullName>
    </submittedName>
</protein>
<comment type="caution">
    <text evidence="5">The sequence shown here is derived from an EMBL/GenBank/DDBJ whole genome shotgun (WGS) entry which is preliminary data.</text>
</comment>
<dbReference type="InterPro" id="IPR046373">
    <property type="entry name" value="Acyl-CoA_Oxase/DH_mid-dom_sf"/>
</dbReference>
<feature type="domain" description="Acyl-CoA dehydrogenase/oxidase N-terminal" evidence="3">
    <location>
        <begin position="5"/>
        <end position="81"/>
    </location>
</feature>
<comment type="similarity">
    <text evidence="2">Belongs to the HpaH/HsaA monooxygenase family.</text>
</comment>
<evidence type="ECO:0000313" key="6">
    <source>
        <dbReference type="Proteomes" id="UP001597018"/>
    </source>
</evidence>
<gene>
    <name evidence="5" type="ORF">ACFQ16_11895</name>
</gene>